<dbReference type="AlphaFoldDB" id="R7ZX86"/>
<dbReference type="EMBL" id="AQHR01000025">
    <property type="protein sequence ID" value="EON78687.1"/>
    <property type="molecule type" value="Genomic_DNA"/>
</dbReference>
<gene>
    <name evidence="1" type="ORF">ADIS_0861</name>
</gene>
<keyword evidence="2" id="KW-1185">Reference proteome</keyword>
<evidence type="ECO:0000313" key="2">
    <source>
        <dbReference type="Proteomes" id="UP000013909"/>
    </source>
</evidence>
<sequence length="168" mass="18697">MWDDGQHRIDSILKESTEPDLNRPASFVPVLSALATPPASGLNRHSIAHVFATGMIDFRFHTEVHIDLGNLVHLQAERYEVVLVDSRDNYYRLPGSGWQQQSVYALVKIDDGMLSLRLVQGPGEVYKGVLIRMPVVSITTEEALQRRPISNGIAASSSTLSIDTDRSW</sequence>
<dbReference type="Proteomes" id="UP000013909">
    <property type="component" value="Unassembled WGS sequence"/>
</dbReference>
<name>R7ZX86_9BACT</name>
<proteinExistence type="predicted"/>
<organism evidence="1 2">
    <name type="scientific">Lunatimonas lonarensis</name>
    <dbReference type="NCBI Taxonomy" id="1232681"/>
    <lineage>
        <taxon>Bacteria</taxon>
        <taxon>Pseudomonadati</taxon>
        <taxon>Bacteroidota</taxon>
        <taxon>Cytophagia</taxon>
        <taxon>Cytophagales</taxon>
        <taxon>Cyclobacteriaceae</taxon>
    </lineage>
</organism>
<accession>R7ZX86</accession>
<reference evidence="1 2" key="1">
    <citation type="submission" date="2013-02" db="EMBL/GenBank/DDBJ databases">
        <title>A novel strain isolated from Lonar lake, Maharashtra, India.</title>
        <authorList>
            <person name="Singh A."/>
        </authorList>
    </citation>
    <scope>NUCLEOTIDE SEQUENCE [LARGE SCALE GENOMIC DNA]</scope>
    <source>
        <strain evidence="1 2">AK24</strain>
    </source>
</reference>
<comment type="caution">
    <text evidence="1">The sequence shown here is derived from an EMBL/GenBank/DDBJ whole genome shotgun (WGS) entry which is preliminary data.</text>
</comment>
<protein>
    <submittedName>
        <fullName evidence="1">Uncharacterized protein</fullName>
    </submittedName>
</protein>
<evidence type="ECO:0000313" key="1">
    <source>
        <dbReference type="EMBL" id="EON78687.1"/>
    </source>
</evidence>